<feature type="region of interest" description="Disordered" evidence="3">
    <location>
        <begin position="1102"/>
        <end position="1139"/>
    </location>
</feature>
<evidence type="ECO:0000256" key="2">
    <source>
        <dbReference type="ARBA" id="ARBA00023242"/>
    </source>
</evidence>
<feature type="compositionally biased region" description="Low complexity" evidence="3">
    <location>
        <begin position="201"/>
        <end position="216"/>
    </location>
</feature>
<evidence type="ECO:0000313" key="5">
    <source>
        <dbReference type="EnsemblPlants" id="OPUNC01G22740.1"/>
    </source>
</evidence>
<feature type="region of interest" description="Disordered" evidence="3">
    <location>
        <begin position="1008"/>
        <end position="1051"/>
    </location>
</feature>
<feature type="compositionally biased region" description="Low complexity" evidence="3">
    <location>
        <begin position="1"/>
        <end position="21"/>
    </location>
</feature>
<feature type="region of interest" description="Disordered" evidence="3">
    <location>
        <begin position="1197"/>
        <end position="1288"/>
    </location>
</feature>
<dbReference type="InterPro" id="IPR040319">
    <property type="entry name" value="LSD1-like"/>
</dbReference>
<feature type="compositionally biased region" description="Pro residues" evidence="3">
    <location>
        <begin position="109"/>
        <end position="121"/>
    </location>
</feature>
<dbReference type="NCBIfam" id="TIGR01053">
    <property type="entry name" value="LSD1"/>
    <property type="match status" value="2"/>
</dbReference>
<protein>
    <recommendedName>
        <fullName evidence="4">Zinc finger LSD1-type domain-containing protein</fullName>
    </recommendedName>
</protein>
<evidence type="ECO:0000256" key="3">
    <source>
        <dbReference type="SAM" id="MobiDB-lite"/>
    </source>
</evidence>
<sequence>MASSPETPVPPESTTMGSSPLPHSPSPPLQGDPSLPTDAPPEPSPQPHHATPIPPPSPGQATEEWPRAEEPPRSPPPPIDGTPGAADPPPPLFSSLAPPALEAAAAGQPVPPSPPRPPAEPPAEFYPRSAASSPSSSSYETAEDDSPASPPPTPPPLVLCASPDSSYTESPARDRFGEEEGSHAAPEQPPPPSPLESRPDASSAEPAAMASPAREPMGSHTSPEPATPPLEIGQEGFQQQQPHPPPTTHPECDSSEPSELPLPPSSPAEIAHTSPDAAEVHVVAVTPEEAPGSTVAMEVMYREADTSAVSVSTVLESGQPDAAEIDVIAGMQEEVPGSALAMVVTYGDNDTAAVSMSPLLESMEPDAAEVDVVAGVQEEAHGSKFSMEVTYGEPDTSAVSVSPGGDVDAAKMDVVAGMQEEAPVSTLAMEVTYRVTDAAAASVSPVLESGDPDATEVDVVAGMQEQTAGSMLAMLVTYREIDTSAVSVSPVLESGEPDAAQIDVVAGMQEEASGSMLAMEVTYSETDATAVSVSPVLDSVEPDAAKIDVVAGMQEEAPGSMLAMEVTYRETDAAAVSISPVLEHGEPDAAEIDVVARMQEEASGSTLAMEVTYGETDTSAVSVSPVLESGDPDATEIDVVTGMQEEAPGSTLAMEVMYGETDTAAVSVPPVLESGEEGSLQESMQRPSSPAINTEQESMQRPSSPTIDTETSLRSLEMAPPGFENCKVSWLPLAPPTLLGESIPSLPVAATPKALLVMPEEAVESVPLSEALDAEKSASIMQAEPSSPNIPPPGFENFKSSWLPLPTTPPPVETADVLPDVVITKAVKAPIEEVSRPLLALEVTNMESDTVLNILPTEGAEGLLQQALLRPPSPVAQSEPCLQNEMAPPGFENFKSSSEPCSTEEKAPPGSDNFKSSSEPCSPEEMAPPGFENFKSSFEPCSSEEMAPPGFENFKSSWPPLPTMPQTAYALPDAAAADALAATVEEAAGPPPALELEAMDVDMDAIHPPPLPFDSGVESSQKPLSRAPSPIMQEAPCSPDRAPPGFETYKSSQLLLPSPSLAQTTNVRQDQSVTEPVSVTEEAPQPLHSVEVMGAHMDAVPPLLPSSESGADGLSPQQFPQPPPAEKGTTTCLPDMVHSGCDDLEPSQLLPLPAVISPVQTPDGLADVPAVDRVAVASEESPQRPLVSGEMEAGTVPIQSSPLKNASEGSLPQLESESHSPTSQAADSLLDASGSKSVAVASEEMSQPPLALQATTTDLVSTTAMQPQSEGIVDESLQHQHPPSSTVHDAPCLQDSVPLVPPPPSPYLNKEVGQMVCGSCRILLAYFRGAGYVHCTCCQTMNYVLEAHEVGKVHCGHCATLLMYPFGAPAVKCSFCLFVTEIGISDASGWLYELNHYPDRSGMFAVGYQSSNPQELTHQG</sequence>
<evidence type="ECO:0000259" key="4">
    <source>
        <dbReference type="Pfam" id="PF06943"/>
    </source>
</evidence>
<evidence type="ECO:0000313" key="6">
    <source>
        <dbReference type="Proteomes" id="UP000026962"/>
    </source>
</evidence>
<dbReference type="Gramene" id="OPUNC01G22740.1">
    <property type="protein sequence ID" value="OPUNC01G22740.1"/>
    <property type="gene ID" value="OPUNC01G22740"/>
</dbReference>
<feature type="compositionally biased region" description="Low complexity" evidence="3">
    <location>
        <begin position="93"/>
        <end position="108"/>
    </location>
</feature>
<organism evidence="5">
    <name type="scientific">Oryza punctata</name>
    <name type="common">Red rice</name>
    <dbReference type="NCBI Taxonomy" id="4537"/>
    <lineage>
        <taxon>Eukaryota</taxon>
        <taxon>Viridiplantae</taxon>
        <taxon>Streptophyta</taxon>
        <taxon>Embryophyta</taxon>
        <taxon>Tracheophyta</taxon>
        <taxon>Spermatophyta</taxon>
        <taxon>Magnoliopsida</taxon>
        <taxon>Liliopsida</taxon>
        <taxon>Poales</taxon>
        <taxon>Poaceae</taxon>
        <taxon>BOP clade</taxon>
        <taxon>Oryzoideae</taxon>
        <taxon>Oryzeae</taxon>
        <taxon>Oryzinae</taxon>
        <taxon>Oryza</taxon>
    </lineage>
</organism>
<feature type="compositionally biased region" description="Low complexity" evidence="3">
    <location>
        <begin position="129"/>
        <end position="138"/>
    </location>
</feature>
<accession>A0A0E0JL40</accession>
<feature type="compositionally biased region" description="Polar residues" evidence="3">
    <location>
        <begin position="684"/>
        <end position="708"/>
    </location>
</feature>
<name>A0A0E0JL40_ORYPU</name>
<dbReference type="PANTHER" id="PTHR31747">
    <property type="entry name" value="PROTEIN LSD1"/>
    <property type="match status" value="1"/>
</dbReference>
<feature type="compositionally biased region" description="Basic and acidic residues" evidence="3">
    <location>
        <begin position="171"/>
        <end position="182"/>
    </location>
</feature>
<reference evidence="5" key="2">
    <citation type="submission" date="2018-05" db="EMBL/GenBank/DDBJ databases">
        <title>OpunRS2 (Oryza punctata Reference Sequence Version 2).</title>
        <authorList>
            <person name="Zhang J."/>
            <person name="Kudrna D."/>
            <person name="Lee S."/>
            <person name="Talag J."/>
            <person name="Welchert J."/>
            <person name="Wing R.A."/>
        </authorList>
    </citation>
    <scope>NUCLEOTIDE SEQUENCE [LARGE SCALE GENOMIC DNA]</scope>
</reference>
<feature type="compositionally biased region" description="Pro residues" evidence="3">
    <location>
        <begin position="73"/>
        <end position="92"/>
    </location>
</feature>
<feature type="compositionally biased region" description="Polar residues" evidence="3">
    <location>
        <begin position="1064"/>
        <end position="1077"/>
    </location>
</feature>
<comment type="subcellular location">
    <subcellularLocation>
        <location evidence="1">Nucleus</location>
    </subcellularLocation>
</comment>
<feature type="region of interest" description="Disordered" evidence="3">
    <location>
        <begin position="674"/>
        <end position="708"/>
    </location>
</feature>
<reference evidence="5" key="1">
    <citation type="submission" date="2015-04" db="UniProtKB">
        <authorList>
            <consortium name="EnsemblPlants"/>
        </authorList>
    </citation>
    <scope>IDENTIFICATION</scope>
</reference>
<dbReference type="InterPro" id="IPR005735">
    <property type="entry name" value="Znf_LSD1"/>
</dbReference>
<feature type="region of interest" description="Disordered" evidence="3">
    <location>
        <begin position="1"/>
        <end position="275"/>
    </location>
</feature>
<feature type="compositionally biased region" description="Polar residues" evidence="3">
    <location>
        <begin position="1253"/>
        <end position="1269"/>
    </location>
</feature>
<feature type="domain" description="Zinc finger LSD1-type" evidence="4">
    <location>
        <begin position="1317"/>
        <end position="1341"/>
    </location>
</feature>
<dbReference type="Pfam" id="PF06943">
    <property type="entry name" value="zf-LSD1"/>
    <property type="match status" value="2"/>
</dbReference>
<dbReference type="GO" id="GO:0005634">
    <property type="term" value="C:nucleus"/>
    <property type="evidence" value="ECO:0007669"/>
    <property type="project" value="UniProtKB-SubCell"/>
</dbReference>
<keyword evidence="6" id="KW-1185">Reference proteome</keyword>
<feature type="compositionally biased region" description="Polar residues" evidence="3">
    <location>
        <begin position="1197"/>
        <end position="1226"/>
    </location>
</feature>
<dbReference type="PANTHER" id="PTHR31747:SF17">
    <property type="entry name" value="PROTEIN LOL2"/>
    <property type="match status" value="1"/>
</dbReference>
<dbReference type="Proteomes" id="UP000026962">
    <property type="component" value="Chromosome 1"/>
</dbReference>
<evidence type="ECO:0000256" key="1">
    <source>
        <dbReference type="ARBA" id="ARBA00004123"/>
    </source>
</evidence>
<feature type="compositionally biased region" description="Pro residues" evidence="3">
    <location>
        <begin position="148"/>
        <end position="157"/>
    </location>
</feature>
<feature type="region of interest" description="Disordered" evidence="3">
    <location>
        <begin position="1064"/>
        <end position="1083"/>
    </location>
</feature>
<proteinExistence type="predicted"/>
<feature type="compositionally biased region" description="Pro residues" evidence="3">
    <location>
        <begin position="38"/>
        <end position="58"/>
    </location>
</feature>
<feature type="region of interest" description="Disordered" evidence="3">
    <location>
        <begin position="873"/>
        <end position="959"/>
    </location>
</feature>
<feature type="domain" description="Zinc finger LSD1-type" evidence="4">
    <location>
        <begin position="1355"/>
        <end position="1379"/>
    </location>
</feature>
<keyword evidence="2" id="KW-0539">Nucleus</keyword>
<dbReference type="EnsemblPlants" id="OPUNC01G22740.1">
    <property type="protein sequence ID" value="OPUNC01G22740.1"/>
    <property type="gene ID" value="OPUNC01G22740"/>
</dbReference>